<gene>
    <name evidence="1" type="ORF">ACFOEE_03045</name>
</gene>
<dbReference type="PANTHER" id="PTHR32022:SF10">
    <property type="entry name" value="D-GLUTAMATE CYCLASE, MITOCHONDRIAL"/>
    <property type="match status" value="1"/>
</dbReference>
<dbReference type="Proteomes" id="UP001595453">
    <property type="component" value="Unassembled WGS sequence"/>
</dbReference>
<name>A0ABV7CFZ1_9GAMM</name>
<dbReference type="Gene3D" id="3.40.1640.10">
    <property type="entry name" value="PSTPO5379-like"/>
    <property type="match status" value="1"/>
</dbReference>
<proteinExistence type="predicted"/>
<dbReference type="PANTHER" id="PTHR32022">
    <property type="entry name" value="D-GLUTAMATE CYCLASE, MITOCHONDRIAL"/>
    <property type="match status" value="1"/>
</dbReference>
<evidence type="ECO:0000313" key="1">
    <source>
        <dbReference type="EMBL" id="MFC3031499.1"/>
    </source>
</evidence>
<evidence type="ECO:0008006" key="3">
    <source>
        <dbReference type="Google" id="ProtNLM"/>
    </source>
</evidence>
<keyword evidence="2" id="KW-1185">Reference proteome</keyword>
<dbReference type="SUPFAM" id="SSF160920">
    <property type="entry name" value="PSTPO5379-like"/>
    <property type="match status" value="1"/>
</dbReference>
<reference evidence="2" key="1">
    <citation type="journal article" date="2019" name="Int. J. Syst. Evol. Microbiol.">
        <title>The Global Catalogue of Microorganisms (GCM) 10K type strain sequencing project: providing services to taxonomists for standard genome sequencing and annotation.</title>
        <authorList>
            <consortium name="The Broad Institute Genomics Platform"/>
            <consortium name="The Broad Institute Genome Sequencing Center for Infectious Disease"/>
            <person name="Wu L."/>
            <person name="Ma J."/>
        </authorList>
    </citation>
    <scope>NUCLEOTIDE SEQUENCE [LARGE SCALE GENOMIC DNA]</scope>
    <source>
        <strain evidence="2">KCTC 42730</strain>
    </source>
</reference>
<protein>
    <recommendedName>
        <fullName evidence="3">DUF1445 domain-containing protein</fullName>
    </recommendedName>
</protein>
<dbReference type="EMBL" id="JBHRSD010000006">
    <property type="protein sequence ID" value="MFC3031499.1"/>
    <property type="molecule type" value="Genomic_DNA"/>
</dbReference>
<comment type="caution">
    <text evidence="1">The sequence shown here is derived from an EMBL/GenBank/DDBJ whole genome shotgun (WGS) entry which is preliminary data.</text>
</comment>
<dbReference type="RefSeq" id="WP_377120796.1">
    <property type="nucleotide sequence ID" value="NZ_JBHRSD010000006.1"/>
</dbReference>
<evidence type="ECO:0000313" key="2">
    <source>
        <dbReference type="Proteomes" id="UP001595453"/>
    </source>
</evidence>
<dbReference type="InterPro" id="IPR038021">
    <property type="entry name" value="Putative_hydro-lyase"/>
</dbReference>
<sequence length="255" mass="28707">MDAHASLTAPAAIRKLIRSGDYTGPTLGFVPEFLKCHVVVLPKHDAFNFLSFCVQNKAFCELQAINPHPGERQLPALGKDVDAALDIPKYNIYQHGQQIATAQNLLEFWQHDFVTFCLASACGLKSRLALVQQPYQNISKGFHTLNSTLLLPTATEQLSVTQVFEQAWLTHADLRHWLTHAYLHPIPFNTPLLFGHSPEGIIATDSPNHSQYTPVYWPSAVTWQHYISRMRPTLCIMSAPEHLLVTDRALFTSWP</sequence>
<organism evidence="1 2">
    <name type="scientific">Pseudoalteromonas fenneropenaei</name>
    <dbReference type="NCBI Taxonomy" id="1737459"/>
    <lineage>
        <taxon>Bacteria</taxon>
        <taxon>Pseudomonadati</taxon>
        <taxon>Pseudomonadota</taxon>
        <taxon>Gammaproteobacteria</taxon>
        <taxon>Alteromonadales</taxon>
        <taxon>Pseudoalteromonadaceae</taxon>
        <taxon>Pseudoalteromonas</taxon>
    </lineage>
</organism>
<accession>A0ABV7CFZ1</accession>